<evidence type="ECO:0000259" key="3">
    <source>
        <dbReference type="Pfam" id="PF01232"/>
    </source>
</evidence>
<keyword evidence="1" id="KW-0560">Oxidoreductase</keyword>
<dbReference type="PANTHER" id="PTHR30524:SF0">
    <property type="entry name" value="ALTRONATE OXIDOREDUCTASE-RELATED"/>
    <property type="match status" value="1"/>
</dbReference>
<name>A0ABP8GUP9_9SPHI</name>
<dbReference type="InterPro" id="IPR013118">
    <property type="entry name" value="Mannitol_DH_C"/>
</dbReference>
<dbReference type="SUPFAM" id="SSF48179">
    <property type="entry name" value="6-phosphogluconate dehydrogenase C-terminal domain-like"/>
    <property type="match status" value="1"/>
</dbReference>
<dbReference type="InterPro" id="IPR008927">
    <property type="entry name" value="6-PGluconate_DH-like_C_sf"/>
</dbReference>
<keyword evidence="2" id="KW-0520">NAD</keyword>
<proteinExistence type="predicted"/>
<dbReference type="Proteomes" id="UP001500582">
    <property type="component" value="Unassembled WGS sequence"/>
</dbReference>
<dbReference type="Pfam" id="PF08125">
    <property type="entry name" value="Mannitol_dh_C"/>
    <property type="match status" value="1"/>
</dbReference>
<evidence type="ECO:0000313" key="6">
    <source>
        <dbReference type="Proteomes" id="UP001500582"/>
    </source>
</evidence>
<dbReference type="InterPro" id="IPR013131">
    <property type="entry name" value="Mannitol_DH_N"/>
</dbReference>
<dbReference type="InterPro" id="IPR013328">
    <property type="entry name" value="6PGD_dom2"/>
</dbReference>
<dbReference type="Pfam" id="PF01232">
    <property type="entry name" value="Mannitol_dh"/>
    <property type="match status" value="1"/>
</dbReference>
<sequence>MNTLSKTTLSVIDPQIPVEQIFNLPERVLQFGTGVLLRGLPAYYIDKANRAGIFNGRIVVVKSTATGSTDDFAKQDNLYTLHIKGIENGEAVNKSVICSAISRVLTAQQQWADLLDVAASPDLKLIISNTTEVGIQLVKEDVLSDVPTSFPGKLLAVLNHRYQTLGGKEDTGLIIIPTELIVDNGKILKDIVIELARYNNLSDAFIQWLQTANRFCNSLVDRIVPGKPDAILQEALTQEQGYIDHLNIIAEPYSLWAIEGDAELEEVLSFQLVDEGVIITPDIELYRELKLRLLNGTHTLCCAVAILSGFKTVSEAIQNDAFAHYITNLVFTEIIPAIPYPISREQAETFANKVLDRFRNPYLNHQWQSIAMQYSLKLKARVVPLLSNYYKIHNAVPLDMTLGFAAFIRFANTVKTDDNTYISTINGIDYLLADANADVLHAAWSAGGNTLTVVERILSNEALWGADLTAVKGFATEVARNVERVFKAVIY</sequence>
<accession>A0ABP8GUP9</accession>
<feature type="domain" description="Mannitol dehydrogenase C-terminal" evidence="4">
    <location>
        <begin position="282"/>
        <end position="485"/>
    </location>
</feature>
<evidence type="ECO:0000256" key="1">
    <source>
        <dbReference type="ARBA" id="ARBA00023002"/>
    </source>
</evidence>
<feature type="domain" description="Mannitol dehydrogenase N-terminal" evidence="3">
    <location>
        <begin position="27"/>
        <end position="261"/>
    </location>
</feature>
<dbReference type="EMBL" id="BAABFT010000010">
    <property type="protein sequence ID" value="GAA4330202.1"/>
    <property type="molecule type" value="Genomic_DNA"/>
</dbReference>
<dbReference type="SUPFAM" id="SSF51735">
    <property type="entry name" value="NAD(P)-binding Rossmann-fold domains"/>
    <property type="match status" value="1"/>
</dbReference>
<dbReference type="Gene3D" id="3.40.50.720">
    <property type="entry name" value="NAD(P)-binding Rossmann-like Domain"/>
    <property type="match status" value="1"/>
</dbReference>
<dbReference type="Gene3D" id="1.10.1040.10">
    <property type="entry name" value="N-(1-d-carboxylethyl)-l-norvaline Dehydrogenase, domain 2"/>
    <property type="match status" value="1"/>
</dbReference>
<reference evidence="6" key="1">
    <citation type="journal article" date="2019" name="Int. J. Syst. Evol. Microbiol.">
        <title>The Global Catalogue of Microorganisms (GCM) 10K type strain sequencing project: providing services to taxonomists for standard genome sequencing and annotation.</title>
        <authorList>
            <consortium name="The Broad Institute Genomics Platform"/>
            <consortium name="The Broad Institute Genome Sequencing Center for Infectious Disease"/>
            <person name="Wu L."/>
            <person name="Ma J."/>
        </authorList>
    </citation>
    <scope>NUCLEOTIDE SEQUENCE [LARGE SCALE GENOMIC DNA]</scope>
    <source>
        <strain evidence="6">JCM 17705</strain>
    </source>
</reference>
<evidence type="ECO:0000313" key="5">
    <source>
        <dbReference type="EMBL" id="GAA4330202.1"/>
    </source>
</evidence>
<evidence type="ECO:0000256" key="2">
    <source>
        <dbReference type="ARBA" id="ARBA00023027"/>
    </source>
</evidence>
<dbReference type="NCBIfam" id="NF002969">
    <property type="entry name" value="PRK03643.1"/>
    <property type="match status" value="1"/>
</dbReference>
<comment type="caution">
    <text evidence="5">The sequence shown here is derived from an EMBL/GenBank/DDBJ whole genome shotgun (WGS) entry which is preliminary data.</text>
</comment>
<organism evidence="5 6">
    <name type="scientific">Mucilaginibacter gynuensis</name>
    <dbReference type="NCBI Taxonomy" id="1302236"/>
    <lineage>
        <taxon>Bacteria</taxon>
        <taxon>Pseudomonadati</taxon>
        <taxon>Bacteroidota</taxon>
        <taxon>Sphingobacteriia</taxon>
        <taxon>Sphingobacteriales</taxon>
        <taxon>Sphingobacteriaceae</taxon>
        <taxon>Mucilaginibacter</taxon>
    </lineage>
</organism>
<dbReference type="RefSeq" id="WP_345212465.1">
    <property type="nucleotide sequence ID" value="NZ_BAABFT010000010.1"/>
</dbReference>
<gene>
    <name evidence="5" type="ORF">GCM10023149_35250</name>
</gene>
<dbReference type="InterPro" id="IPR036291">
    <property type="entry name" value="NAD(P)-bd_dom_sf"/>
</dbReference>
<evidence type="ECO:0000259" key="4">
    <source>
        <dbReference type="Pfam" id="PF08125"/>
    </source>
</evidence>
<keyword evidence="6" id="KW-1185">Reference proteome</keyword>
<protein>
    <submittedName>
        <fullName evidence="5">Tagaturonate reductase</fullName>
    </submittedName>
</protein>
<dbReference type="PANTHER" id="PTHR30524">
    <property type="entry name" value="MANNITOL-1-PHOSPHATE 5-DEHYDROGENASE"/>
    <property type="match status" value="1"/>
</dbReference>